<gene>
    <name evidence="1" type="ORF">COLO4_17319</name>
</gene>
<keyword evidence="2" id="KW-1185">Reference proteome</keyword>
<dbReference type="AlphaFoldDB" id="A0A1R3JD71"/>
<protein>
    <submittedName>
        <fullName evidence="1">Uncharacterized protein</fullName>
    </submittedName>
</protein>
<sequence>MDKQLAEPGRTAPKLLISTTFRLLWSPCRNNVAMASG</sequence>
<organism evidence="1 2">
    <name type="scientific">Corchorus olitorius</name>
    <dbReference type="NCBI Taxonomy" id="93759"/>
    <lineage>
        <taxon>Eukaryota</taxon>
        <taxon>Viridiplantae</taxon>
        <taxon>Streptophyta</taxon>
        <taxon>Embryophyta</taxon>
        <taxon>Tracheophyta</taxon>
        <taxon>Spermatophyta</taxon>
        <taxon>Magnoliopsida</taxon>
        <taxon>eudicotyledons</taxon>
        <taxon>Gunneridae</taxon>
        <taxon>Pentapetalae</taxon>
        <taxon>rosids</taxon>
        <taxon>malvids</taxon>
        <taxon>Malvales</taxon>
        <taxon>Malvaceae</taxon>
        <taxon>Grewioideae</taxon>
        <taxon>Apeibeae</taxon>
        <taxon>Corchorus</taxon>
    </lineage>
</organism>
<accession>A0A1R3JD71</accession>
<comment type="caution">
    <text evidence="1">The sequence shown here is derived from an EMBL/GenBank/DDBJ whole genome shotgun (WGS) entry which is preliminary data.</text>
</comment>
<proteinExistence type="predicted"/>
<dbReference type="EMBL" id="AWUE01016328">
    <property type="protein sequence ID" value="OMO92769.1"/>
    <property type="molecule type" value="Genomic_DNA"/>
</dbReference>
<evidence type="ECO:0000313" key="2">
    <source>
        <dbReference type="Proteomes" id="UP000187203"/>
    </source>
</evidence>
<reference evidence="2" key="1">
    <citation type="submission" date="2013-09" db="EMBL/GenBank/DDBJ databases">
        <title>Corchorus olitorius genome sequencing.</title>
        <authorList>
            <person name="Alam M."/>
            <person name="Haque M.S."/>
            <person name="Islam M.S."/>
            <person name="Emdad E.M."/>
            <person name="Islam M.M."/>
            <person name="Ahmed B."/>
            <person name="Halim A."/>
            <person name="Hossen Q.M.M."/>
            <person name="Hossain M.Z."/>
            <person name="Ahmed R."/>
            <person name="Khan M.M."/>
            <person name="Islam R."/>
            <person name="Rashid M.M."/>
            <person name="Khan S.A."/>
            <person name="Rahman M.S."/>
            <person name="Alam M."/>
            <person name="Yahiya A.S."/>
            <person name="Khan M.S."/>
            <person name="Azam M.S."/>
            <person name="Haque T."/>
            <person name="Lashkar M.Z.H."/>
            <person name="Akhand A.I."/>
            <person name="Morshed G."/>
            <person name="Roy S."/>
            <person name="Uddin K.S."/>
            <person name="Rabeya T."/>
            <person name="Hossain A.S."/>
            <person name="Chowdhury A."/>
            <person name="Snigdha A.R."/>
            <person name="Mortoza M.S."/>
            <person name="Matin S.A."/>
            <person name="Hoque S.M.E."/>
            <person name="Islam M.K."/>
            <person name="Roy D.K."/>
            <person name="Haider R."/>
            <person name="Moosa M.M."/>
            <person name="Elias S.M."/>
            <person name="Hasan A.M."/>
            <person name="Jahan S."/>
            <person name="Shafiuddin M."/>
            <person name="Mahmood N."/>
            <person name="Shommy N.S."/>
        </authorList>
    </citation>
    <scope>NUCLEOTIDE SEQUENCE [LARGE SCALE GENOMIC DNA]</scope>
    <source>
        <strain evidence="2">cv. O-4</strain>
    </source>
</reference>
<evidence type="ECO:0000313" key="1">
    <source>
        <dbReference type="EMBL" id="OMO92769.1"/>
    </source>
</evidence>
<dbReference type="Proteomes" id="UP000187203">
    <property type="component" value="Unassembled WGS sequence"/>
</dbReference>
<name>A0A1R3JD71_9ROSI</name>